<evidence type="ECO:0000256" key="2">
    <source>
        <dbReference type="ARBA" id="ARBA00022574"/>
    </source>
</evidence>
<reference evidence="7 9" key="2">
    <citation type="journal article" date="2011" name="PLoS Biol.">
        <title>Modernizing reference genome assemblies.</title>
        <authorList>
            <person name="Church D.M."/>
            <person name="Schneider V.A."/>
            <person name="Graves T."/>
            <person name="Auger K."/>
            <person name="Cunningham F."/>
            <person name="Bouk N."/>
            <person name="Chen H.C."/>
            <person name="Agarwala R."/>
            <person name="McLaren W.M."/>
            <person name="Ritchie G.R."/>
            <person name="Albracht D."/>
            <person name="Kremitzki M."/>
            <person name="Rock S."/>
            <person name="Kotkiewicz H."/>
            <person name="Kremitzki C."/>
            <person name="Wollam A."/>
            <person name="Trani L."/>
            <person name="Fulton L."/>
            <person name="Fulton R."/>
            <person name="Matthews L."/>
            <person name="Whitehead S."/>
            <person name="Chow W."/>
            <person name="Torrance J."/>
            <person name="Dunn M."/>
            <person name="Harden G."/>
            <person name="Threadgold G."/>
            <person name="Wood J."/>
            <person name="Collins J."/>
            <person name="Heath P."/>
            <person name="Griffiths G."/>
            <person name="Pelan S."/>
            <person name="Grafham D."/>
            <person name="Eichler E.E."/>
            <person name="Weinstock G."/>
            <person name="Mardis E.R."/>
            <person name="Wilson R.K."/>
            <person name="Howe K."/>
            <person name="Flicek P."/>
            <person name="Hubbard T."/>
        </authorList>
    </citation>
    <scope>NUCLEOTIDE SEQUENCE [LARGE SCALE GENOMIC DNA]</scope>
    <source>
        <strain evidence="7 9">C57BL/6J</strain>
    </source>
</reference>
<keyword evidence="10" id="KW-1267">Proteomics identification</keyword>
<dbReference type="InterPro" id="IPR036322">
    <property type="entry name" value="WD40_repeat_dom_sf"/>
</dbReference>
<sequence length="83" mass="9638">MQLKHLRTLLSPQDGAAKVTCMAWSQNNAKFAVCTVDRVVLLYDEHGERRDKFSTKPADMKEKLHGERHGFLSRFHKNCHRTD</sequence>
<reference evidence="7" key="3">
    <citation type="submission" date="2025-08" db="UniProtKB">
        <authorList>
            <consortium name="Ensembl"/>
        </authorList>
    </citation>
    <scope>IDENTIFICATION</scope>
    <source>
        <strain evidence="7">C57BL/6J</strain>
    </source>
</reference>
<dbReference type="AGR" id="MGI:2682064"/>
<evidence type="ECO:0000313" key="9">
    <source>
        <dbReference type="Proteomes" id="UP000000589"/>
    </source>
</evidence>
<protein>
    <submittedName>
        <fullName evidence="7">Intraflagellar transport 172</fullName>
    </submittedName>
</protein>
<dbReference type="MGI" id="MGI:2682064">
    <property type="gene designation" value="Ift172"/>
</dbReference>
<reference evidence="7" key="4">
    <citation type="submission" date="2025-09" db="UniProtKB">
        <authorList>
            <consortium name="Ensembl"/>
        </authorList>
    </citation>
    <scope>IDENTIFICATION</scope>
    <source>
        <strain evidence="7">C57BL/6J</strain>
    </source>
</reference>
<dbReference type="AlphaFoldDB" id="A0A0J9YV04"/>
<dbReference type="PANTHER" id="PTHR15722:SF2">
    <property type="entry name" value="INTRAFLAGELLAR TRANSPORT PROTEIN 172 HOMOLOG"/>
    <property type="match status" value="1"/>
</dbReference>
<evidence type="ECO:0000256" key="3">
    <source>
        <dbReference type="ARBA" id="ARBA00022737"/>
    </source>
</evidence>
<keyword evidence="5" id="KW-0969">Cilium</keyword>
<evidence type="ECO:0007829" key="10">
    <source>
        <dbReference type="ProteomicsDB" id="A0A0J9YV04"/>
    </source>
</evidence>
<dbReference type="SMR" id="A0A0J9YV04"/>
<name>A0A0J9YV04_MOUSE</name>
<evidence type="ECO:0000313" key="8">
    <source>
        <dbReference type="MGI" id="MGI:2682064"/>
    </source>
</evidence>
<evidence type="ECO:0000313" key="7">
    <source>
        <dbReference type="Ensembl" id="ENSMUSP00000144425.2"/>
    </source>
</evidence>
<comment type="subcellular location">
    <subcellularLocation>
        <location evidence="1">Cell projection</location>
        <location evidence="1">Cilium</location>
    </subcellularLocation>
</comment>
<dbReference type="Bgee" id="ENSMUSG00000038564">
    <property type="expression patterns" value="Expressed in seminiferous tubule of testis and 250 other cell types or tissues"/>
</dbReference>
<organism evidence="7 9">
    <name type="scientific">Mus musculus</name>
    <name type="common">Mouse</name>
    <dbReference type="NCBI Taxonomy" id="10090"/>
    <lineage>
        <taxon>Eukaryota</taxon>
        <taxon>Metazoa</taxon>
        <taxon>Chordata</taxon>
        <taxon>Craniata</taxon>
        <taxon>Vertebrata</taxon>
        <taxon>Euteleostomi</taxon>
        <taxon>Mammalia</taxon>
        <taxon>Eutheria</taxon>
        <taxon>Euarchontoglires</taxon>
        <taxon>Glires</taxon>
        <taxon>Rodentia</taxon>
        <taxon>Myomorpha</taxon>
        <taxon>Muroidea</taxon>
        <taxon>Muridae</taxon>
        <taxon>Murinae</taxon>
        <taxon>Mus</taxon>
        <taxon>Mus</taxon>
    </lineage>
</organism>
<accession>A0A0J9YV04</accession>
<dbReference type="PANTHER" id="PTHR15722">
    <property type="entry name" value="IFT140/172-RELATED"/>
    <property type="match status" value="1"/>
</dbReference>
<evidence type="ECO:0000256" key="5">
    <source>
        <dbReference type="ARBA" id="ARBA00023069"/>
    </source>
</evidence>
<gene>
    <name evidence="7 8" type="primary">Ift172</name>
</gene>
<dbReference type="GO" id="GO:0005929">
    <property type="term" value="C:cilium"/>
    <property type="evidence" value="ECO:0007669"/>
    <property type="project" value="UniProtKB-SubCell"/>
</dbReference>
<evidence type="ECO:0000256" key="6">
    <source>
        <dbReference type="ARBA" id="ARBA00023273"/>
    </source>
</evidence>
<dbReference type="ExpressionAtlas" id="A0A0J9YV04">
    <property type="expression patterns" value="baseline and differential"/>
</dbReference>
<proteinExistence type="evidence at protein level"/>
<dbReference type="Antibodypedia" id="28528">
    <property type="antibodies" value="85 antibodies from 20 providers"/>
</dbReference>
<dbReference type="VEuPathDB" id="HostDB:ENSMUSG00000038564"/>
<dbReference type="SUPFAM" id="SSF50978">
    <property type="entry name" value="WD40 repeat-like"/>
    <property type="match status" value="1"/>
</dbReference>
<keyword evidence="9" id="KW-1185">Reference proteome</keyword>
<evidence type="ECO:0000256" key="1">
    <source>
        <dbReference type="ARBA" id="ARBA00004138"/>
    </source>
</evidence>
<keyword evidence="4" id="KW-0802">TPR repeat</keyword>
<evidence type="ECO:0000256" key="4">
    <source>
        <dbReference type="ARBA" id="ARBA00022803"/>
    </source>
</evidence>
<dbReference type="Ensembl" id="ENSMUST00000201809.2">
    <property type="protein sequence ID" value="ENSMUSP00000144425.2"/>
    <property type="gene ID" value="ENSMUSG00000038564.12"/>
</dbReference>
<keyword evidence="6" id="KW-0966">Cell projection</keyword>
<keyword evidence="3" id="KW-0677">Repeat</keyword>
<keyword evidence="2" id="KW-0853">WD repeat</keyword>
<dbReference type="ProteomicsDB" id="312375"/>
<dbReference type="Proteomes" id="UP000000589">
    <property type="component" value="Chromosome 5"/>
</dbReference>
<dbReference type="GeneTree" id="ENSGT00940000153417"/>
<reference evidence="7 9" key="1">
    <citation type="journal article" date="2009" name="PLoS Biol.">
        <title>Lineage-specific biology revealed by a finished genome assembly of the mouse.</title>
        <authorList>
            <consortium name="Mouse Genome Sequencing Consortium"/>
            <person name="Church D.M."/>
            <person name="Goodstadt L."/>
            <person name="Hillier L.W."/>
            <person name="Zody M.C."/>
            <person name="Goldstein S."/>
            <person name="She X."/>
            <person name="Bult C.J."/>
            <person name="Agarwala R."/>
            <person name="Cherry J.L."/>
            <person name="DiCuccio M."/>
            <person name="Hlavina W."/>
            <person name="Kapustin Y."/>
            <person name="Meric P."/>
            <person name="Maglott D."/>
            <person name="Birtle Z."/>
            <person name="Marques A.C."/>
            <person name="Graves T."/>
            <person name="Zhou S."/>
            <person name="Teague B."/>
            <person name="Potamousis K."/>
            <person name="Churas C."/>
            <person name="Place M."/>
            <person name="Herschleb J."/>
            <person name="Runnheim R."/>
            <person name="Forrest D."/>
            <person name="Amos-Landgraf J."/>
            <person name="Schwartz D.C."/>
            <person name="Cheng Z."/>
            <person name="Lindblad-Toh K."/>
            <person name="Eichler E.E."/>
            <person name="Ponting C.P."/>
        </authorList>
    </citation>
    <scope>NUCLEOTIDE SEQUENCE [LARGE SCALE GENOMIC DNA]</scope>
    <source>
        <strain evidence="7 9">C57BL/6J</strain>
    </source>
</reference>